<evidence type="ECO:0000313" key="2">
    <source>
        <dbReference type="Proteomes" id="UP000253426"/>
    </source>
</evidence>
<dbReference type="Pfam" id="PF07394">
    <property type="entry name" value="DUF1501"/>
    <property type="match status" value="1"/>
</dbReference>
<comment type="caution">
    <text evidence="1">The sequence shown here is derived from an EMBL/GenBank/DDBJ whole genome shotgun (WGS) entry which is preliminary data.</text>
</comment>
<proteinExistence type="predicted"/>
<dbReference type="InterPro" id="IPR006311">
    <property type="entry name" value="TAT_signal"/>
</dbReference>
<dbReference type="PROSITE" id="PS51318">
    <property type="entry name" value="TAT"/>
    <property type="match status" value="1"/>
</dbReference>
<sequence length="462" mass="50354">MNPYINRRQLLQHGAHGFGWLALNAMLAGTAQAQKPHFKPRAKHAILLFMDGGVSHVDSFDPKPLLKKENGLPFKMKIEATQFDANGHVLASPWSFKPYGKSGIPVSDLFPCTGSVIDDICVIRSMKVDFPEHAQATLMLHCGHPLQGRPSMGSWLSYGLGTENQNLPAYAVVSGGMVPLGGVENFGSGFLPATHQASTFDAFSGGEAIPNITPREAVTRQIGKLDFVATSDQAFLKSLGHADPAVDAAIRNYETAFAMQSAVPELTDLRGETEITRKLYGLDSADKLKSQYGRQLLLARRMVERGVRCVEVGYVRGIRNVAPWDQHGSLMQHHAQNAYIVDQAIAALLTDLKSRGLLDSTLVIWAGEFGRTPFAQGADGRDHNPQGFTIWMAGGGVKGGMTYGATDEYGYRAVEDVVTMPDLHATILHLMGINHKKLTFEHGGRDYRLTDVHGEVLQKIVA</sequence>
<dbReference type="SUPFAM" id="SSF53649">
    <property type="entry name" value="Alkaline phosphatase-like"/>
    <property type="match status" value="1"/>
</dbReference>
<dbReference type="EMBL" id="QNRR01000006">
    <property type="protein sequence ID" value="RBP42535.1"/>
    <property type="molecule type" value="Genomic_DNA"/>
</dbReference>
<dbReference type="RefSeq" id="WP_113959656.1">
    <property type="nucleotide sequence ID" value="NZ_QNRR01000006.1"/>
</dbReference>
<dbReference type="AlphaFoldDB" id="A0A366HJJ4"/>
<organism evidence="1 2">
    <name type="scientific">Roseimicrobium gellanilyticum</name>
    <dbReference type="NCBI Taxonomy" id="748857"/>
    <lineage>
        <taxon>Bacteria</taxon>
        <taxon>Pseudomonadati</taxon>
        <taxon>Verrucomicrobiota</taxon>
        <taxon>Verrucomicrobiia</taxon>
        <taxon>Verrucomicrobiales</taxon>
        <taxon>Verrucomicrobiaceae</taxon>
        <taxon>Roseimicrobium</taxon>
    </lineage>
</organism>
<dbReference type="InterPro" id="IPR017850">
    <property type="entry name" value="Alkaline_phosphatase_core_sf"/>
</dbReference>
<dbReference type="PANTHER" id="PTHR43737">
    <property type="entry name" value="BLL7424 PROTEIN"/>
    <property type="match status" value="1"/>
</dbReference>
<protein>
    <submittedName>
        <fullName evidence="1">Uncharacterized protein DUF1501</fullName>
    </submittedName>
</protein>
<accession>A0A366HJJ4</accession>
<name>A0A366HJJ4_9BACT</name>
<dbReference type="Gene3D" id="3.40.720.10">
    <property type="entry name" value="Alkaline Phosphatase, subunit A"/>
    <property type="match status" value="1"/>
</dbReference>
<dbReference type="OrthoDB" id="176308at2"/>
<dbReference type="InterPro" id="IPR010869">
    <property type="entry name" value="DUF1501"/>
</dbReference>
<dbReference type="PANTHER" id="PTHR43737:SF1">
    <property type="entry name" value="DUF1501 DOMAIN-CONTAINING PROTEIN"/>
    <property type="match status" value="1"/>
</dbReference>
<keyword evidence="2" id="KW-1185">Reference proteome</keyword>
<gene>
    <name evidence="1" type="ORF">DES53_106244</name>
</gene>
<reference evidence="1 2" key="1">
    <citation type="submission" date="2018-06" db="EMBL/GenBank/DDBJ databases">
        <title>Genomic Encyclopedia of Type Strains, Phase IV (KMG-IV): sequencing the most valuable type-strain genomes for metagenomic binning, comparative biology and taxonomic classification.</title>
        <authorList>
            <person name="Goeker M."/>
        </authorList>
    </citation>
    <scope>NUCLEOTIDE SEQUENCE [LARGE SCALE GENOMIC DNA]</scope>
    <source>
        <strain evidence="1 2">DSM 25532</strain>
    </source>
</reference>
<dbReference type="Proteomes" id="UP000253426">
    <property type="component" value="Unassembled WGS sequence"/>
</dbReference>
<evidence type="ECO:0000313" key="1">
    <source>
        <dbReference type="EMBL" id="RBP42535.1"/>
    </source>
</evidence>